<feature type="region of interest" description="Disordered" evidence="1">
    <location>
        <begin position="1086"/>
        <end position="1128"/>
    </location>
</feature>
<dbReference type="Proteomes" id="UP001281761">
    <property type="component" value="Unassembled WGS sequence"/>
</dbReference>
<name>A0ABQ9WZ85_9EUKA</name>
<keyword evidence="3" id="KW-1185">Reference proteome</keyword>
<accession>A0ABQ9WZ85</accession>
<gene>
    <name evidence="2" type="ORF">BLNAU_20233</name>
</gene>
<protein>
    <submittedName>
        <fullName evidence="2">Uncharacterized protein</fullName>
    </submittedName>
</protein>
<evidence type="ECO:0000313" key="2">
    <source>
        <dbReference type="EMBL" id="KAK2944836.1"/>
    </source>
</evidence>
<evidence type="ECO:0000313" key="3">
    <source>
        <dbReference type="Proteomes" id="UP001281761"/>
    </source>
</evidence>
<dbReference type="InterPro" id="IPR001138">
    <property type="entry name" value="Zn2Cys6_DnaBD"/>
</dbReference>
<feature type="compositionally biased region" description="Pro residues" evidence="1">
    <location>
        <begin position="1098"/>
        <end position="1112"/>
    </location>
</feature>
<feature type="compositionally biased region" description="Basic and acidic residues" evidence="1">
    <location>
        <begin position="776"/>
        <end position="804"/>
    </location>
</feature>
<sequence length="1180" mass="132413">MNYSSLWVIHVKTSPQDNPCSQCVKKNIECVYEATIVKRGRQNRTRINQKSYEADRAYIGSTARVQPFPTSAPRSDKRKDPEAPFVHSHLNFRIDHPTLRDSGLYIRNFFLTTNVSYAIYGGFPLYFNCFPFDVNKALTDSVPGAAFISEKYRQLVQLYFQLLHFQFYSIQYLGSSSLGHTQIADTCFQVASQYFFFLSMQVSNIDILNFGNHTRNHHDNGFNMMTAISLHEILHSLVSKDEMVQGLSEVNFVEEKLHDLISEFTNELFQAQFQIRQANDVLQFYCLLEWLRGLQLLYLSEKYLQQTSPPTQTNITLVQSQISSIITSPMFARTIIDPRSPLHFLFHATDPPLQDPVNTDRISNLWGTISNFKIQLDTQSIYVMHTHKDSSDDQPANTVFTQCALCPPISEEECHPHFFTFSLSPSDFGFMPDMSHTNNSLVVFLTSLAAEELFVAVRRLLPNSPFTHPLTHTQLPTFSLSPQQLQTLSFNKRLPFLVQINALFTALHIHFNHTTMLPPMMPQPVPSNEQQKTPTEVNEFCSATFPRLKELLLAAGSADEIENVPSVLSFNVALMSPELHLDNATRPAFNTLASANIAVLMTSLMPAAHSASSPLAAATLETTFSAAESVSDFIDLMLIYLQNLQTLSSSAIALPVAFRPSQLQISIGPANLLHHAIFHHFRALAHSATQQPTECIEAVLLSTRFLSAFVAKQGVAAVTSHPLGMSLMSTLLLLLFSLFSTNIHFGGRPSRHGQPHFHFRARGRSKMVWKRSVHQSQEKKEARNVEEEMRDDRRRGRRHEDDSRPPPLLSPTVLSTLPPETQLACLDSLFFVSLCTAILPSPPFQLVFYIRHVHVLSRLLRREIDRIEASAVVQADEERPANSGVHDHKFVPHQFSEAWAELVPTLAGLLIASPVHAEHTKTFAVVVGAVENSEGWSMMFQPPWKRQQMADKAKAEETKNLPRSTIPEPQQLTNRDVIKPELTLLDRTLFLPRGRPRDAPKPEKKEQATTSLAPLSLPDDSVIQKQKRDDSVGSISVTDIKTMRVSSFPNTLGGFPRIDPIRHSTSTVPSVLPPLKPLPPLPQPSPYVHPYNPTPALLHPPPTPAADPPPFAFRPMSPLSSQETSLFSSPSPFDDFSFDLEQNGSLSPLPFSFFDQMNNSGSFPFYSGSSFDSAPTGFFD</sequence>
<feature type="region of interest" description="Disordered" evidence="1">
    <location>
        <begin position="770"/>
        <end position="815"/>
    </location>
</feature>
<feature type="compositionally biased region" description="Basic and acidic residues" evidence="1">
    <location>
        <begin position="995"/>
        <end position="1007"/>
    </location>
</feature>
<feature type="region of interest" description="Disordered" evidence="1">
    <location>
        <begin position="990"/>
        <end position="1033"/>
    </location>
</feature>
<organism evidence="2 3">
    <name type="scientific">Blattamonas nauphoetae</name>
    <dbReference type="NCBI Taxonomy" id="2049346"/>
    <lineage>
        <taxon>Eukaryota</taxon>
        <taxon>Metamonada</taxon>
        <taxon>Preaxostyla</taxon>
        <taxon>Oxymonadida</taxon>
        <taxon>Blattamonas</taxon>
    </lineage>
</organism>
<dbReference type="CDD" id="cd00067">
    <property type="entry name" value="GAL4"/>
    <property type="match status" value="1"/>
</dbReference>
<comment type="caution">
    <text evidence="2">The sequence shown here is derived from an EMBL/GenBank/DDBJ whole genome shotgun (WGS) entry which is preliminary data.</text>
</comment>
<feature type="compositionally biased region" description="Low complexity" evidence="1">
    <location>
        <begin position="1088"/>
        <end position="1097"/>
    </location>
</feature>
<evidence type="ECO:0000256" key="1">
    <source>
        <dbReference type="SAM" id="MobiDB-lite"/>
    </source>
</evidence>
<dbReference type="EMBL" id="JARBJD010000282">
    <property type="protein sequence ID" value="KAK2944836.1"/>
    <property type="molecule type" value="Genomic_DNA"/>
</dbReference>
<reference evidence="2 3" key="1">
    <citation type="journal article" date="2022" name="bioRxiv">
        <title>Genomics of Preaxostyla Flagellates Illuminates Evolutionary Transitions and the Path Towards Mitochondrial Loss.</title>
        <authorList>
            <person name="Novak L.V.F."/>
            <person name="Treitli S.C."/>
            <person name="Pyrih J."/>
            <person name="Halakuc P."/>
            <person name="Pipaliya S.V."/>
            <person name="Vacek V."/>
            <person name="Brzon O."/>
            <person name="Soukal P."/>
            <person name="Eme L."/>
            <person name="Dacks J.B."/>
            <person name="Karnkowska A."/>
            <person name="Elias M."/>
            <person name="Hampl V."/>
        </authorList>
    </citation>
    <scope>NUCLEOTIDE SEQUENCE [LARGE SCALE GENOMIC DNA]</scope>
    <source>
        <strain evidence="2">NAU3</strain>
        <tissue evidence="2">Gut</tissue>
    </source>
</reference>
<proteinExistence type="predicted"/>